<organism evidence="1 2">
    <name type="scientific">Paenibacillus albus</name>
    <dbReference type="NCBI Taxonomy" id="2495582"/>
    <lineage>
        <taxon>Bacteria</taxon>
        <taxon>Bacillati</taxon>
        <taxon>Bacillota</taxon>
        <taxon>Bacilli</taxon>
        <taxon>Bacillales</taxon>
        <taxon>Paenibacillaceae</taxon>
        <taxon>Paenibacillus</taxon>
    </lineage>
</organism>
<name>A0A3S9A471_9BACL</name>
<accession>A0A3S9A471</accession>
<dbReference type="Proteomes" id="UP000272528">
    <property type="component" value="Chromosome"/>
</dbReference>
<sequence length="156" mass="16950">MSESVTVLTDELLYGPPTQLGAPFVLPYMLDTSDDYPTSSNVTQVDAVNRAILRAVRLERHSRPTMNMMASLYEDVSIAVFAPGTVQTNHGTAGLVPEAVQEWPHKVAILTREIAFIRDAMADGVSLSAAPGLEKTYNQRAADKLDGQVFAAMRKA</sequence>
<protein>
    <submittedName>
        <fullName evidence="1">Uncharacterized protein</fullName>
    </submittedName>
</protein>
<dbReference type="Gene3D" id="2.30.110.10">
    <property type="entry name" value="Electron Transport, Fmn-binding Protein, Chain A"/>
    <property type="match status" value="1"/>
</dbReference>
<dbReference type="EMBL" id="CP034437">
    <property type="protein sequence ID" value="AZN40504.1"/>
    <property type="molecule type" value="Genomic_DNA"/>
</dbReference>
<reference evidence="2" key="1">
    <citation type="submission" date="2018-12" db="EMBL/GenBank/DDBJ databases">
        <title>Genome sequence of Peanibacillus sp.</title>
        <authorList>
            <person name="Subramani G."/>
            <person name="Srinivasan S."/>
            <person name="Kim M.K."/>
        </authorList>
    </citation>
    <scope>NUCLEOTIDE SEQUENCE [LARGE SCALE GENOMIC DNA]</scope>
    <source>
        <strain evidence="2">18JY67-1</strain>
    </source>
</reference>
<keyword evidence="2" id="KW-1185">Reference proteome</keyword>
<dbReference type="OrthoDB" id="2381603at2"/>
<dbReference type="InterPro" id="IPR012349">
    <property type="entry name" value="Split_barrel_FMN-bd"/>
</dbReference>
<dbReference type="AlphaFoldDB" id="A0A3S9A471"/>
<dbReference type="KEGG" id="palb:EJC50_13185"/>
<evidence type="ECO:0000313" key="2">
    <source>
        <dbReference type="Proteomes" id="UP000272528"/>
    </source>
</evidence>
<evidence type="ECO:0000313" key="1">
    <source>
        <dbReference type="EMBL" id="AZN40504.1"/>
    </source>
</evidence>
<dbReference type="RefSeq" id="WP_126015732.1">
    <property type="nucleotide sequence ID" value="NZ_CP034437.1"/>
</dbReference>
<proteinExistence type="predicted"/>
<gene>
    <name evidence="1" type="ORF">EJC50_13185</name>
</gene>